<reference evidence="2" key="1">
    <citation type="journal article" date="2019" name="Int. J. Syst. Evol. Microbiol.">
        <title>The Global Catalogue of Microorganisms (GCM) 10K type strain sequencing project: providing services to taxonomists for standard genome sequencing and annotation.</title>
        <authorList>
            <consortium name="The Broad Institute Genomics Platform"/>
            <consortium name="The Broad Institute Genome Sequencing Center for Infectious Disease"/>
            <person name="Wu L."/>
            <person name="Ma J."/>
        </authorList>
    </citation>
    <scope>NUCLEOTIDE SEQUENCE [LARGE SCALE GENOMIC DNA]</scope>
    <source>
        <strain evidence="2">JCM 18326</strain>
    </source>
</reference>
<organism evidence="1 2">
    <name type="scientific">Algivirga pacifica</name>
    <dbReference type="NCBI Taxonomy" id="1162670"/>
    <lineage>
        <taxon>Bacteria</taxon>
        <taxon>Pseudomonadati</taxon>
        <taxon>Bacteroidota</taxon>
        <taxon>Cytophagia</taxon>
        <taxon>Cytophagales</taxon>
        <taxon>Flammeovirgaceae</taxon>
        <taxon>Algivirga</taxon>
    </lineage>
</organism>
<evidence type="ECO:0000313" key="2">
    <source>
        <dbReference type="Proteomes" id="UP001500298"/>
    </source>
</evidence>
<gene>
    <name evidence="1" type="ORF">GCM10023331_27170</name>
</gene>
<evidence type="ECO:0000313" key="1">
    <source>
        <dbReference type="EMBL" id="GAA4840740.1"/>
    </source>
</evidence>
<keyword evidence="2" id="KW-1185">Reference proteome</keyword>
<proteinExistence type="predicted"/>
<dbReference type="Proteomes" id="UP001500298">
    <property type="component" value="Unassembled WGS sequence"/>
</dbReference>
<name>A0ABP9DHB1_9BACT</name>
<protein>
    <submittedName>
        <fullName evidence="1">Uncharacterized protein</fullName>
    </submittedName>
</protein>
<comment type="caution">
    <text evidence="1">The sequence shown here is derived from an EMBL/GenBank/DDBJ whole genome shotgun (WGS) entry which is preliminary data.</text>
</comment>
<sequence length="228" mass="26549">MEPEAELPTPIASNVTVTYDTVSIFSELTGVPERNMYMPQILRKTVTIKGEKKYNYQKQGDSRYQRILEFNPLNRQFLEYLKIDGAACDTINYRYGENRVYKVEGRLVEVIKFIQKRSWPSFCGVSSPNSTRELYFNEELGVIKDFRVQCFASETLVKSSTQNDTALTALLGQLEKDQPFCPDALAVHEHYYEQMMKSIEGIKEYRLQEDNEVIKEDLDIVFFEEVED</sequence>
<accession>A0ABP9DHB1</accession>
<dbReference type="EMBL" id="BAABJX010000042">
    <property type="protein sequence ID" value="GAA4840740.1"/>
    <property type="molecule type" value="Genomic_DNA"/>
</dbReference>